<evidence type="ECO:0000256" key="3">
    <source>
        <dbReference type="ARBA" id="ARBA00022475"/>
    </source>
</evidence>
<feature type="transmembrane region" description="Helical" evidence="7">
    <location>
        <begin position="224"/>
        <end position="243"/>
    </location>
</feature>
<keyword evidence="3" id="KW-1003">Cell membrane</keyword>
<comment type="subcellular location">
    <subcellularLocation>
        <location evidence="1">Cell membrane</location>
        <topology evidence="1">Multi-pass membrane protein</topology>
    </subcellularLocation>
</comment>
<protein>
    <submittedName>
        <fullName evidence="9">Putative MFS family arabinose efflux permease</fullName>
    </submittedName>
</protein>
<dbReference type="Pfam" id="PF07690">
    <property type="entry name" value="MFS_1"/>
    <property type="match status" value="1"/>
</dbReference>
<sequence length="414" mass="42871">MATNRFSLASRAQMRQSVQLSRPAALWLQALILVTFMAASSAPTPLYSIYRGQWGFSAMTLTVVFGIYAIFLLLALLVLGSVSDHIGRRPVIVGALLLNAASMVVFITASSVPLLIVARLIQGIATGAATSVLAAGLMDLDNKRSPMINSVAPMVGLAVGALGASILVQFAPAPLQLVYAVLLVVLIGLALVACFLPETAVGRPGVWAAMLPTVTVPRSAWRGLLAIAPMNVAAWALGGFYFSLGPTLIAQVTGLHAPVIGGLMVFVLTMAAAASVLLLRSWEPQRMLAVGAATLMLGVAITLGGVDSSAALLFFVGTLLSGIGFGLGFLGALRRLLPMAQPHERAGLMAAFYIMSYLAFCLPAILAGVLANALGLTAASNYYGMALIVLTAAALAGSKPFRLGAGYGRKRCSS</sequence>
<dbReference type="GO" id="GO:0022857">
    <property type="term" value="F:transmembrane transporter activity"/>
    <property type="evidence" value="ECO:0007669"/>
    <property type="project" value="InterPro"/>
</dbReference>
<keyword evidence="2" id="KW-0813">Transport</keyword>
<feature type="transmembrane region" description="Helical" evidence="7">
    <location>
        <begin position="286"/>
        <end position="306"/>
    </location>
</feature>
<name>A0A366H3W9_9BURK</name>
<feature type="transmembrane region" description="Helical" evidence="7">
    <location>
        <begin position="57"/>
        <end position="79"/>
    </location>
</feature>
<feature type="domain" description="Major facilitator superfamily (MFS) profile" evidence="8">
    <location>
        <begin position="24"/>
        <end position="414"/>
    </location>
</feature>
<evidence type="ECO:0000313" key="9">
    <source>
        <dbReference type="EMBL" id="RBP35774.1"/>
    </source>
</evidence>
<evidence type="ECO:0000256" key="2">
    <source>
        <dbReference type="ARBA" id="ARBA00022448"/>
    </source>
</evidence>
<dbReference type="InterPro" id="IPR050171">
    <property type="entry name" value="MFS_Transporters"/>
</dbReference>
<dbReference type="PANTHER" id="PTHR23517">
    <property type="entry name" value="RESISTANCE PROTEIN MDTM, PUTATIVE-RELATED-RELATED"/>
    <property type="match status" value="1"/>
</dbReference>
<dbReference type="SUPFAM" id="SSF103473">
    <property type="entry name" value="MFS general substrate transporter"/>
    <property type="match status" value="1"/>
</dbReference>
<dbReference type="Gene3D" id="1.20.1250.20">
    <property type="entry name" value="MFS general substrate transporter like domains"/>
    <property type="match status" value="1"/>
</dbReference>
<feature type="transmembrane region" description="Helical" evidence="7">
    <location>
        <begin position="312"/>
        <end position="334"/>
    </location>
</feature>
<dbReference type="Proteomes" id="UP000253628">
    <property type="component" value="Unassembled WGS sequence"/>
</dbReference>
<comment type="caution">
    <text evidence="9">The sequence shown here is derived from an EMBL/GenBank/DDBJ whole genome shotgun (WGS) entry which is preliminary data.</text>
</comment>
<evidence type="ECO:0000259" key="8">
    <source>
        <dbReference type="PROSITE" id="PS50850"/>
    </source>
</evidence>
<keyword evidence="6 7" id="KW-0472">Membrane</keyword>
<dbReference type="RefSeq" id="WP_242341913.1">
    <property type="nucleotide sequence ID" value="NZ_JACCEU010000011.1"/>
</dbReference>
<evidence type="ECO:0000256" key="4">
    <source>
        <dbReference type="ARBA" id="ARBA00022692"/>
    </source>
</evidence>
<dbReference type="InterPro" id="IPR036259">
    <property type="entry name" value="MFS_trans_sf"/>
</dbReference>
<dbReference type="EMBL" id="QNRQ01000015">
    <property type="protein sequence ID" value="RBP35774.1"/>
    <property type="molecule type" value="Genomic_DNA"/>
</dbReference>
<dbReference type="GO" id="GO:0005886">
    <property type="term" value="C:plasma membrane"/>
    <property type="evidence" value="ECO:0007669"/>
    <property type="project" value="UniProtKB-SubCell"/>
</dbReference>
<evidence type="ECO:0000256" key="7">
    <source>
        <dbReference type="SAM" id="Phobius"/>
    </source>
</evidence>
<dbReference type="InterPro" id="IPR020846">
    <property type="entry name" value="MFS_dom"/>
</dbReference>
<dbReference type="InterPro" id="IPR011701">
    <property type="entry name" value="MFS"/>
</dbReference>
<dbReference type="PROSITE" id="PS50850">
    <property type="entry name" value="MFS"/>
    <property type="match status" value="1"/>
</dbReference>
<dbReference type="AlphaFoldDB" id="A0A366H3W9"/>
<reference evidence="9 10" key="1">
    <citation type="submission" date="2018-06" db="EMBL/GenBank/DDBJ databases">
        <title>Genomic Encyclopedia of Type Strains, Phase IV (KMG-IV): sequencing the most valuable type-strain genomes for metagenomic binning, comparative biology and taxonomic classification.</title>
        <authorList>
            <person name="Goeker M."/>
        </authorList>
    </citation>
    <scope>NUCLEOTIDE SEQUENCE [LARGE SCALE GENOMIC DNA]</scope>
    <source>
        <strain evidence="9 10">DSM 25520</strain>
    </source>
</reference>
<gene>
    <name evidence="9" type="ORF">DFR37_11548</name>
</gene>
<accession>A0A366H3W9</accession>
<keyword evidence="10" id="KW-1185">Reference proteome</keyword>
<evidence type="ECO:0000256" key="6">
    <source>
        <dbReference type="ARBA" id="ARBA00023136"/>
    </source>
</evidence>
<evidence type="ECO:0000256" key="5">
    <source>
        <dbReference type="ARBA" id="ARBA00022989"/>
    </source>
</evidence>
<feature type="transmembrane region" description="Helical" evidence="7">
    <location>
        <begin position="91"/>
        <end position="110"/>
    </location>
</feature>
<feature type="transmembrane region" description="Helical" evidence="7">
    <location>
        <begin position="255"/>
        <end position="279"/>
    </location>
</feature>
<keyword evidence="4 7" id="KW-0812">Transmembrane</keyword>
<evidence type="ECO:0000256" key="1">
    <source>
        <dbReference type="ARBA" id="ARBA00004651"/>
    </source>
</evidence>
<proteinExistence type="predicted"/>
<keyword evidence="5 7" id="KW-1133">Transmembrane helix</keyword>
<feature type="transmembrane region" description="Helical" evidence="7">
    <location>
        <begin position="382"/>
        <end position="401"/>
    </location>
</feature>
<evidence type="ECO:0000313" key="10">
    <source>
        <dbReference type="Proteomes" id="UP000253628"/>
    </source>
</evidence>
<feature type="transmembrane region" description="Helical" evidence="7">
    <location>
        <begin position="150"/>
        <end position="171"/>
    </location>
</feature>
<feature type="transmembrane region" description="Helical" evidence="7">
    <location>
        <begin position="346"/>
        <end position="370"/>
    </location>
</feature>
<feature type="transmembrane region" description="Helical" evidence="7">
    <location>
        <begin position="177"/>
        <end position="196"/>
    </location>
</feature>
<organism evidence="9 10">
    <name type="scientific">Eoetvoesiella caeni</name>
    <dbReference type="NCBI Taxonomy" id="645616"/>
    <lineage>
        <taxon>Bacteria</taxon>
        <taxon>Pseudomonadati</taxon>
        <taxon>Pseudomonadota</taxon>
        <taxon>Betaproteobacteria</taxon>
        <taxon>Burkholderiales</taxon>
        <taxon>Alcaligenaceae</taxon>
        <taxon>Eoetvoesiella</taxon>
    </lineage>
</organism>
<feature type="transmembrane region" description="Helical" evidence="7">
    <location>
        <begin position="116"/>
        <end position="138"/>
    </location>
</feature>